<dbReference type="Gene3D" id="2.60.40.10">
    <property type="entry name" value="Immunoglobulins"/>
    <property type="match status" value="1"/>
</dbReference>
<reference evidence="4" key="2">
    <citation type="submission" date="2014-07" db="EMBL/GenBank/DDBJ databases">
        <authorList>
            <person name="Hull J."/>
        </authorList>
    </citation>
    <scope>NUCLEOTIDE SEQUENCE</scope>
</reference>
<dbReference type="PROSITE" id="PS50835">
    <property type="entry name" value="IG_LIKE"/>
    <property type="match status" value="1"/>
</dbReference>
<dbReference type="SMART" id="SM00408">
    <property type="entry name" value="IGc2"/>
    <property type="match status" value="1"/>
</dbReference>
<keyword evidence="1" id="KW-0472">Membrane</keyword>
<dbReference type="InterPro" id="IPR003598">
    <property type="entry name" value="Ig_sub2"/>
</dbReference>
<gene>
    <name evidence="4" type="primary">LRIG1_5</name>
    <name evidence="5" type="synonym">LRIG1_3</name>
    <name evidence="3" type="synonym">LRIG1_7</name>
    <name evidence="4" type="ORF">CM83_51275</name>
    <name evidence="3" type="ORF">CM83_51276</name>
    <name evidence="5" type="ORF">CM83_51279</name>
</gene>
<dbReference type="InterPro" id="IPR036179">
    <property type="entry name" value="Ig-like_dom_sf"/>
</dbReference>
<protein>
    <submittedName>
        <fullName evidence="4">Leucine-rich repeats and immunoglobulin-like domains protein 1</fullName>
    </submittedName>
</protein>
<reference evidence="4" key="1">
    <citation type="journal article" date="2014" name="PLoS ONE">
        <title>Transcriptome-Based Identification of ABC Transporters in the Western Tarnished Plant Bug Lygus hesperus.</title>
        <authorList>
            <person name="Hull J.J."/>
            <person name="Chaney K."/>
            <person name="Geib S.M."/>
            <person name="Fabrick J.A."/>
            <person name="Brent C.S."/>
            <person name="Walsh D."/>
            <person name="Lavine L.C."/>
        </authorList>
    </citation>
    <scope>NUCLEOTIDE SEQUENCE</scope>
</reference>
<proteinExistence type="predicted"/>
<accession>A0A0A9YCQ2</accession>
<dbReference type="EMBL" id="GBHO01013670">
    <property type="protein sequence ID" value="JAG29934.1"/>
    <property type="molecule type" value="Transcribed_RNA"/>
</dbReference>
<evidence type="ECO:0000256" key="1">
    <source>
        <dbReference type="SAM" id="Phobius"/>
    </source>
</evidence>
<name>A0A0A9YCQ2_LYGHE</name>
<evidence type="ECO:0000313" key="4">
    <source>
        <dbReference type="EMBL" id="JAG29934.1"/>
    </source>
</evidence>
<dbReference type="EMBL" id="GBHO01013667">
    <property type="protein sequence ID" value="JAG29937.1"/>
    <property type="molecule type" value="Transcribed_RNA"/>
</dbReference>
<feature type="domain" description="Ig-like" evidence="2">
    <location>
        <begin position="56"/>
        <end position="165"/>
    </location>
</feature>
<dbReference type="InterPro" id="IPR003599">
    <property type="entry name" value="Ig_sub"/>
</dbReference>
<evidence type="ECO:0000313" key="5">
    <source>
        <dbReference type="EMBL" id="JAG29937.1"/>
    </source>
</evidence>
<feature type="transmembrane region" description="Helical" evidence="1">
    <location>
        <begin position="19"/>
        <end position="37"/>
    </location>
</feature>
<organism evidence="4">
    <name type="scientific">Lygus hesperus</name>
    <name type="common">Western plant bug</name>
    <dbReference type="NCBI Taxonomy" id="30085"/>
    <lineage>
        <taxon>Eukaryota</taxon>
        <taxon>Metazoa</taxon>
        <taxon>Ecdysozoa</taxon>
        <taxon>Arthropoda</taxon>
        <taxon>Hexapoda</taxon>
        <taxon>Insecta</taxon>
        <taxon>Pterygota</taxon>
        <taxon>Neoptera</taxon>
        <taxon>Paraneoptera</taxon>
        <taxon>Hemiptera</taxon>
        <taxon>Heteroptera</taxon>
        <taxon>Panheteroptera</taxon>
        <taxon>Cimicomorpha</taxon>
        <taxon>Miridae</taxon>
        <taxon>Mirini</taxon>
        <taxon>Lygus</taxon>
    </lineage>
</organism>
<dbReference type="InterPro" id="IPR013098">
    <property type="entry name" value="Ig_I-set"/>
</dbReference>
<sequence length="215" mass="24652">FSFECNHTYLVLTDYLSSYSYYLLVTCFLFVVYRLAVESTLEKRVYTEHAPTMRLPRDVLRNDTVRKVGNMTLDASPGQTVWLHCDISGNDPEESPVQWFKGAEEDPIRLFEGTLRQTTDRRFNMNPSNYTLTIDHVNANDSGKFTCEFLEHDRSTKVVHQLNVVEGGNTIIISSVVIIVVLLVLLTIVGVVFYIRKRKTNYQPANPTQMAFSKN</sequence>
<dbReference type="CDD" id="cd00096">
    <property type="entry name" value="Ig"/>
    <property type="match status" value="1"/>
</dbReference>
<keyword evidence="1" id="KW-1133">Transmembrane helix</keyword>
<dbReference type="SUPFAM" id="SSF48726">
    <property type="entry name" value="Immunoglobulin"/>
    <property type="match status" value="1"/>
</dbReference>
<dbReference type="InterPro" id="IPR007110">
    <property type="entry name" value="Ig-like_dom"/>
</dbReference>
<keyword evidence="1" id="KW-0812">Transmembrane</keyword>
<dbReference type="EMBL" id="GBHO01013673">
    <property type="protein sequence ID" value="JAG29931.1"/>
    <property type="molecule type" value="Transcribed_RNA"/>
</dbReference>
<feature type="transmembrane region" description="Helical" evidence="1">
    <location>
        <begin position="171"/>
        <end position="195"/>
    </location>
</feature>
<evidence type="ECO:0000259" key="2">
    <source>
        <dbReference type="PROSITE" id="PS50835"/>
    </source>
</evidence>
<feature type="non-terminal residue" evidence="4">
    <location>
        <position position="1"/>
    </location>
</feature>
<dbReference type="InterPro" id="IPR013783">
    <property type="entry name" value="Ig-like_fold"/>
</dbReference>
<dbReference type="SMART" id="SM00409">
    <property type="entry name" value="IG"/>
    <property type="match status" value="1"/>
</dbReference>
<evidence type="ECO:0000313" key="3">
    <source>
        <dbReference type="EMBL" id="JAG29931.1"/>
    </source>
</evidence>
<dbReference type="Pfam" id="PF07679">
    <property type="entry name" value="I-set"/>
    <property type="match status" value="1"/>
</dbReference>
<dbReference type="AlphaFoldDB" id="A0A0A9YCQ2"/>